<dbReference type="SMART" id="SM00028">
    <property type="entry name" value="TPR"/>
    <property type="match status" value="5"/>
</dbReference>
<feature type="compositionally biased region" description="Basic and acidic residues" evidence="1">
    <location>
        <begin position="605"/>
        <end position="623"/>
    </location>
</feature>
<dbReference type="AlphaFoldDB" id="A0A7S3K3H6"/>
<proteinExistence type="predicted"/>
<dbReference type="SMART" id="SM00271">
    <property type="entry name" value="DnaJ"/>
    <property type="match status" value="1"/>
</dbReference>
<feature type="compositionally biased region" description="Basic and acidic residues" evidence="1">
    <location>
        <begin position="47"/>
        <end position="61"/>
    </location>
</feature>
<gene>
    <name evidence="3" type="ORF">ALAG00032_LOCUS14587</name>
</gene>
<feature type="compositionally biased region" description="Basic residues" evidence="1">
    <location>
        <begin position="648"/>
        <end position="658"/>
    </location>
</feature>
<accession>A0A7S3K3H6</accession>
<dbReference type="InterPro" id="IPR052758">
    <property type="entry name" value="SRC_co-chaperone"/>
</dbReference>
<dbReference type="CDD" id="cd06257">
    <property type="entry name" value="DnaJ"/>
    <property type="match status" value="1"/>
</dbReference>
<dbReference type="SUPFAM" id="SSF48452">
    <property type="entry name" value="TPR-like"/>
    <property type="match status" value="2"/>
</dbReference>
<dbReference type="PANTHER" id="PTHR44200:SF1">
    <property type="entry name" value="DNAJ HOMOLOG SUBFAMILY C MEMBER 7"/>
    <property type="match status" value="1"/>
</dbReference>
<dbReference type="EMBL" id="HBIJ01022365">
    <property type="protein sequence ID" value="CAE0373785.1"/>
    <property type="molecule type" value="Transcribed_RNA"/>
</dbReference>
<feature type="region of interest" description="Disordered" evidence="1">
    <location>
        <begin position="15"/>
        <end position="105"/>
    </location>
</feature>
<protein>
    <recommendedName>
        <fullName evidence="2">J domain-containing protein</fullName>
    </recommendedName>
</protein>
<dbReference type="InterPro" id="IPR011990">
    <property type="entry name" value="TPR-like_helical_dom_sf"/>
</dbReference>
<dbReference type="InterPro" id="IPR001623">
    <property type="entry name" value="DnaJ_domain"/>
</dbReference>
<dbReference type="InterPro" id="IPR036869">
    <property type="entry name" value="J_dom_sf"/>
</dbReference>
<sequence length="762" mass="84773">MSLDEEIVEEKKVYKFEMGRAPEPRSSERKKRISRQLKAAFDSVSSNDKKQERFNNFEKKIATSPPAPRKQSQPSVCQLGDPPPFPLMKENDPPPAPPLAANKPNPSEMSGGYGFCLGATNEQQKGPQRFRQARQPPKMAANLRNDELSSTKLVFDQKPAAKYNNSQKYDEQYGNGVELYESGKYIQAVQALNQALSQAPNTWHQYAACLALRGGCYLLLDQPIEALRDCQDAASRDPTLYSALNRCGRLKLSRGQIEAAENEFASAKRAALQQPFNTDAVAATATADTGIADCKRYIEHTEAAKSFMARAFELAAAADEDNSSVLLSASRRKQETLKAAAKAQAERARRSADEALLLAPRDPVAARLKAVALATMKKWSELEAFCTNFAPSAVKAHFDGFVFDNIQDDKKNLSIEPGELTAALCKCDAWSINIENNQDTLAELFAKSLRQRESPESGKGISPADEALAAIAASEVAPDAARERARIKLQRAAKFRRAKERADSAYTRGHYRAAVAMYRDALRLEGDDNDALRASVHANLAAAALVLDRPSEAVDHCTKALLFRSNYMRARLRRARAHAKLDHYTEAIKDFDAFLQSKNDFSGVDSHESVKKERDDVERDLLRRRTRSKATNHNQQAPCENTYSTRFHFTKKQQHHQNHSSQQQGDPKIHKTSSRISTLPSTSGTHYTVLGLGPQAQTNDIKRAYARLALQYHPDRNKSEHATAAMARINEAYECLKDPVARASYDFTAGLRRRRATAWPCS</sequence>
<dbReference type="Gene3D" id="1.10.287.110">
    <property type="entry name" value="DnaJ domain"/>
    <property type="match status" value="1"/>
</dbReference>
<evidence type="ECO:0000259" key="2">
    <source>
        <dbReference type="PROSITE" id="PS50076"/>
    </source>
</evidence>
<reference evidence="3" key="1">
    <citation type="submission" date="2021-01" db="EMBL/GenBank/DDBJ databases">
        <authorList>
            <person name="Corre E."/>
            <person name="Pelletier E."/>
            <person name="Niang G."/>
            <person name="Scheremetjew M."/>
            <person name="Finn R."/>
            <person name="Kale V."/>
            <person name="Holt S."/>
            <person name="Cochrane G."/>
            <person name="Meng A."/>
            <person name="Brown T."/>
            <person name="Cohen L."/>
        </authorList>
    </citation>
    <scope>NUCLEOTIDE SEQUENCE</scope>
    <source>
        <strain evidence="3">CCMP1510</strain>
    </source>
</reference>
<dbReference type="InterPro" id="IPR019734">
    <property type="entry name" value="TPR_rpt"/>
</dbReference>
<name>A0A7S3K3H6_9STRA</name>
<evidence type="ECO:0000256" key="1">
    <source>
        <dbReference type="SAM" id="MobiDB-lite"/>
    </source>
</evidence>
<organism evidence="3">
    <name type="scientific">Aureoumbra lagunensis</name>
    <dbReference type="NCBI Taxonomy" id="44058"/>
    <lineage>
        <taxon>Eukaryota</taxon>
        <taxon>Sar</taxon>
        <taxon>Stramenopiles</taxon>
        <taxon>Ochrophyta</taxon>
        <taxon>Pelagophyceae</taxon>
        <taxon>Pelagomonadales</taxon>
        <taxon>Aureoumbra</taxon>
    </lineage>
</organism>
<dbReference type="Gene3D" id="1.25.40.10">
    <property type="entry name" value="Tetratricopeptide repeat domain"/>
    <property type="match status" value="2"/>
</dbReference>
<feature type="compositionally biased region" description="Basic and acidic residues" evidence="1">
    <location>
        <begin position="15"/>
        <end position="27"/>
    </location>
</feature>
<dbReference type="SUPFAM" id="SSF46565">
    <property type="entry name" value="Chaperone J-domain"/>
    <property type="match status" value="1"/>
</dbReference>
<dbReference type="Pfam" id="PF00226">
    <property type="entry name" value="DnaJ"/>
    <property type="match status" value="1"/>
</dbReference>
<feature type="compositionally biased region" description="Polar residues" evidence="1">
    <location>
        <begin position="631"/>
        <end position="647"/>
    </location>
</feature>
<feature type="region of interest" description="Disordered" evidence="1">
    <location>
        <begin position="602"/>
        <end position="685"/>
    </location>
</feature>
<feature type="compositionally biased region" description="Polar residues" evidence="1">
    <location>
        <begin position="674"/>
        <end position="685"/>
    </location>
</feature>
<dbReference type="PRINTS" id="PR00625">
    <property type="entry name" value="JDOMAIN"/>
</dbReference>
<dbReference type="PROSITE" id="PS50076">
    <property type="entry name" value="DNAJ_2"/>
    <property type="match status" value="1"/>
</dbReference>
<evidence type="ECO:0000313" key="3">
    <source>
        <dbReference type="EMBL" id="CAE0373785.1"/>
    </source>
</evidence>
<dbReference type="PANTHER" id="PTHR44200">
    <property type="entry name" value="DNAJ HOMOLOG SUBFAMILY C MEMBER 7"/>
    <property type="match status" value="1"/>
</dbReference>
<feature type="domain" description="J" evidence="2">
    <location>
        <begin position="685"/>
        <end position="749"/>
    </location>
</feature>